<comment type="subunit">
    <text evidence="1">Heterotrimer of A, B and C subunits.</text>
</comment>
<dbReference type="Proteomes" id="UP000014387">
    <property type="component" value="Unassembled WGS sequence"/>
</dbReference>
<accession>A0A9W5RD16</accession>
<reference evidence="2 3" key="1">
    <citation type="submission" date="2013-05" db="EMBL/GenBank/DDBJ databases">
        <title>The Genome Sequence of Actinomyces europaeus ACS-120-V-COL10B.</title>
        <authorList>
            <consortium name="The Broad Institute Genomics Platform"/>
            <person name="Earl A."/>
            <person name="Ward D."/>
            <person name="Feldgarden M."/>
            <person name="Gevers D."/>
            <person name="Saerens B."/>
            <person name="Vaneechoutte M."/>
            <person name="Walker B."/>
            <person name="Young S."/>
            <person name="Zeng Q."/>
            <person name="Gargeya S."/>
            <person name="Fitzgerald M."/>
            <person name="Haas B."/>
            <person name="Abouelleil A."/>
            <person name="Allen A.W."/>
            <person name="Alvarado L."/>
            <person name="Arachchi H.M."/>
            <person name="Berlin A.M."/>
            <person name="Chapman S.B."/>
            <person name="Gainer-Dewar J."/>
            <person name="Goldberg J."/>
            <person name="Griggs A."/>
            <person name="Gujja S."/>
            <person name="Hansen M."/>
            <person name="Howarth C."/>
            <person name="Imamovic A."/>
            <person name="Ireland A."/>
            <person name="Larimer J."/>
            <person name="McCowan C."/>
            <person name="Murphy C."/>
            <person name="Pearson M."/>
            <person name="Poon T.W."/>
            <person name="Priest M."/>
            <person name="Roberts A."/>
            <person name="Saif S."/>
            <person name="Shea T."/>
            <person name="Sisk P."/>
            <person name="Sykes S."/>
            <person name="Wortman J."/>
            <person name="Nusbaum C."/>
            <person name="Birren B."/>
        </authorList>
    </citation>
    <scope>NUCLEOTIDE SEQUENCE [LARGE SCALE GENOMIC DNA]</scope>
    <source>
        <strain evidence="2 3">ACS-120-V-Col10b</strain>
    </source>
</reference>
<dbReference type="OrthoDB" id="5295223at2"/>
<comment type="caution">
    <text evidence="2">The sequence shown here is derived from an EMBL/GenBank/DDBJ whole genome shotgun (WGS) entry which is preliminary data.</text>
</comment>
<evidence type="ECO:0000313" key="3">
    <source>
        <dbReference type="Proteomes" id="UP000014387"/>
    </source>
</evidence>
<keyword evidence="3" id="KW-1185">Reference proteome</keyword>
<dbReference type="GO" id="GO:0006450">
    <property type="term" value="P:regulation of translational fidelity"/>
    <property type="evidence" value="ECO:0007669"/>
    <property type="project" value="InterPro"/>
</dbReference>
<dbReference type="Pfam" id="PF02686">
    <property type="entry name" value="GatC"/>
    <property type="match status" value="1"/>
</dbReference>
<name>A0A9W5RD16_9ACTO</name>
<dbReference type="InterPro" id="IPR003837">
    <property type="entry name" value="GatC"/>
</dbReference>
<protein>
    <recommendedName>
        <fullName evidence="1">Aspartyl/glutamyl-tRNA(Asn/Gln) amidotransferase subunit C</fullName>
        <shortName evidence="1">Asp/Glu-ADT subunit C</shortName>
        <ecNumber evidence="1">6.3.5.-</ecNumber>
    </recommendedName>
</protein>
<dbReference type="EMBL" id="AGWN01000003">
    <property type="protein sequence ID" value="EPD29467.1"/>
    <property type="molecule type" value="Genomic_DNA"/>
</dbReference>
<proteinExistence type="inferred from homology"/>
<dbReference type="HAMAP" id="MF_00122">
    <property type="entry name" value="GatC"/>
    <property type="match status" value="1"/>
</dbReference>
<comment type="function">
    <text evidence="1">Allows the formation of correctly charged Asn-tRNA(Asn) or Gln-tRNA(Gln) through the transamidation of misacylated Asp-tRNA(Asn) or Glu-tRNA(Gln) in organisms which lack either or both of asparaginyl-tRNA or glutaminyl-tRNA synthetases. The reaction takes place in the presence of glutamine and ATP through an activated phospho-Asp-tRNA(Asn) or phospho-Glu-tRNA(Gln).</text>
</comment>
<dbReference type="Gene3D" id="1.10.20.60">
    <property type="entry name" value="Glu-tRNAGln amidotransferase C subunit, N-terminal domain"/>
    <property type="match status" value="1"/>
</dbReference>
<dbReference type="RefSeq" id="WP_016444928.1">
    <property type="nucleotide sequence ID" value="NZ_KE150267.1"/>
</dbReference>
<keyword evidence="1" id="KW-0648">Protein biosynthesis</keyword>
<dbReference type="SUPFAM" id="SSF141000">
    <property type="entry name" value="Glu-tRNAGln amidotransferase C subunit"/>
    <property type="match status" value="1"/>
</dbReference>
<evidence type="ECO:0000313" key="2">
    <source>
        <dbReference type="EMBL" id="EPD29467.1"/>
    </source>
</evidence>
<dbReference type="NCBIfam" id="TIGR00135">
    <property type="entry name" value="gatC"/>
    <property type="match status" value="1"/>
</dbReference>
<evidence type="ECO:0000256" key="1">
    <source>
        <dbReference type="HAMAP-Rule" id="MF_00122"/>
    </source>
</evidence>
<keyword evidence="1" id="KW-0067">ATP-binding</keyword>
<sequence length="98" mass="10927">MSNISREEVARIAKVAHIVLTDEETTQFARDLGALEERLERLAAWETQGVAETVNPIPLVNVWRDDEVGQTLDREEVLAQAPAAEDGMFQVPQILGEE</sequence>
<gene>
    <name evidence="1" type="primary">gatC</name>
    <name evidence="2" type="ORF">HMPREF9238_01604</name>
</gene>
<dbReference type="AlphaFoldDB" id="A0A9W5RD16"/>
<keyword evidence="1" id="KW-0547">Nucleotide-binding</keyword>
<dbReference type="GO" id="GO:0050567">
    <property type="term" value="F:glutaminyl-tRNA synthase (glutamine-hydrolyzing) activity"/>
    <property type="evidence" value="ECO:0007669"/>
    <property type="project" value="UniProtKB-UniRule"/>
</dbReference>
<dbReference type="InterPro" id="IPR036113">
    <property type="entry name" value="Asp/Glu-ADT_sf_sub_c"/>
</dbReference>
<comment type="similarity">
    <text evidence="1">Belongs to the GatC family.</text>
</comment>
<dbReference type="GO" id="GO:0006412">
    <property type="term" value="P:translation"/>
    <property type="evidence" value="ECO:0007669"/>
    <property type="project" value="UniProtKB-UniRule"/>
</dbReference>
<keyword evidence="1" id="KW-0436">Ligase</keyword>
<dbReference type="EC" id="6.3.5.-" evidence="1"/>
<organism evidence="2 3">
    <name type="scientific">Gleimia europaea ACS-120-V-Col10b</name>
    <dbReference type="NCBI Taxonomy" id="883069"/>
    <lineage>
        <taxon>Bacteria</taxon>
        <taxon>Bacillati</taxon>
        <taxon>Actinomycetota</taxon>
        <taxon>Actinomycetes</taxon>
        <taxon>Actinomycetales</taxon>
        <taxon>Actinomycetaceae</taxon>
        <taxon>Gleimia</taxon>
    </lineage>
</organism>
<dbReference type="GO" id="GO:0005524">
    <property type="term" value="F:ATP binding"/>
    <property type="evidence" value="ECO:0007669"/>
    <property type="project" value="UniProtKB-KW"/>
</dbReference>
<comment type="catalytic activity">
    <reaction evidence="1">
        <text>L-aspartyl-tRNA(Asn) + L-glutamine + ATP + H2O = L-asparaginyl-tRNA(Asn) + L-glutamate + ADP + phosphate + 2 H(+)</text>
        <dbReference type="Rhea" id="RHEA:14513"/>
        <dbReference type="Rhea" id="RHEA-COMP:9674"/>
        <dbReference type="Rhea" id="RHEA-COMP:9677"/>
        <dbReference type="ChEBI" id="CHEBI:15377"/>
        <dbReference type="ChEBI" id="CHEBI:15378"/>
        <dbReference type="ChEBI" id="CHEBI:29985"/>
        <dbReference type="ChEBI" id="CHEBI:30616"/>
        <dbReference type="ChEBI" id="CHEBI:43474"/>
        <dbReference type="ChEBI" id="CHEBI:58359"/>
        <dbReference type="ChEBI" id="CHEBI:78515"/>
        <dbReference type="ChEBI" id="CHEBI:78516"/>
        <dbReference type="ChEBI" id="CHEBI:456216"/>
    </reaction>
</comment>
<comment type="catalytic activity">
    <reaction evidence="1">
        <text>L-glutamyl-tRNA(Gln) + L-glutamine + ATP + H2O = L-glutaminyl-tRNA(Gln) + L-glutamate + ADP + phosphate + H(+)</text>
        <dbReference type="Rhea" id="RHEA:17521"/>
        <dbReference type="Rhea" id="RHEA-COMP:9681"/>
        <dbReference type="Rhea" id="RHEA-COMP:9684"/>
        <dbReference type="ChEBI" id="CHEBI:15377"/>
        <dbReference type="ChEBI" id="CHEBI:15378"/>
        <dbReference type="ChEBI" id="CHEBI:29985"/>
        <dbReference type="ChEBI" id="CHEBI:30616"/>
        <dbReference type="ChEBI" id="CHEBI:43474"/>
        <dbReference type="ChEBI" id="CHEBI:58359"/>
        <dbReference type="ChEBI" id="CHEBI:78520"/>
        <dbReference type="ChEBI" id="CHEBI:78521"/>
        <dbReference type="ChEBI" id="CHEBI:456216"/>
    </reaction>
</comment>